<dbReference type="Gene3D" id="3.40.50.720">
    <property type="entry name" value="NAD(P)-binding Rossmann-like Domain"/>
    <property type="match status" value="1"/>
</dbReference>
<protein>
    <submittedName>
        <fullName evidence="3">Putative xanthine dehydrogenase subunit A</fullName>
        <ecNumber evidence="3">1.17.1.4</ecNumber>
    </submittedName>
</protein>
<keyword evidence="3" id="KW-0560">Oxidoreductase</keyword>
<keyword evidence="4" id="KW-1185">Reference proteome</keyword>
<dbReference type="NCBIfam" id="NF045664">
    <property type="entry name" value="XdhC_rel_AOR"/>
    <property type="match status" value="1"/>
</dbReference>
<dbReference type="PANTHER" id="PTHR30388:SF6">
    <property type="entry name" value="XANTHINE DEHYDROGENASE SUBUNIT A-RELATED"/>
    <property type="match status" value="1"/>
</dbReference>
<dbReference type="EC" id="1.17.1.4" evidence="3"/>
<reference evidence="3 4" key="1">
    <citation type="submission" date="2020-04" db="EMBL/GenBank/DDBJ databases">
        <authorList>
            <consortium name="Desulfovibrio sp. FSS-1 genome sequencing consortium"/>
            <person name="Shimoshige H."/>
            <person name="Kobayashi H."/>
            <person name="Maekawa T."/>
        </authorList>
    </citation>
    <scope>NUCLEOTIDE SEQUENCE [LARGE SCALE GENOMIC DNA]</scope>
    <source>
        <strain evidence="3 4">SIID29052-01</strain>
    </source>
</reference>
<dbReference type="RefSeq" id="WP_173080096.1">
    <property type="nucleotide sequence ID" value="NZ_BLTE01000001.1"/>
</dbReference>
<dbReference type="PANTHER" id="PTHR30388">
    <property type="entry name" value="ALDEHYDE OXIDOREDUCTASE MOLYBDENUM COFACTOR ASSEMBLY PROTEIN"/>
    <property type="match status" value="1"/>
</dbReference>
<feature type="domain" description="XdhC Rossmann" evidence="2">
    <location>
        <begin position="189"/>
        <end position="331"/>
    </location>
</feature>
<accession>A0A6V8LPC3</accession>
<evidence type="ECO:0000313" key="3">
    <source>
        <dbReference type="EMBL" id="GFK92188.1"/>
    </source>
</evidence>
<organism evidence="3 4">
    <name type="scientific">Fundidesulfovibrio magnetotacticus</name>
    <dbReference type="NCBI Taxonomy" id="2730080"/>
    <lineage>
        <taxon>Bacteria</taxon>
        <taxon>Pseudomonadati</taxon>
        <taxon>Thermodesulfobacteriota</taxon>
        <taxon>Desulfovibrionia</taxon>
        <taxon>Desulfovibrionales</taxon>
        <taxon>Desulfovibrionaceae</taxon>
        <taxon>Fundidesulfovibrio</taxon>
    </lineage>
</organism>
<sequence>MTDLLKTLTGWLSQGMPVAVATIVTNEGSTPRTAGAKLLARPDGTMAGTVGGGLVEAQVLQAAARTLESGASELLDFNLTGELAAGADMICGGRLRVFLERVLPGPEAALFDRLEALLSGGRACLLATPLDGGRRALLTLHGEQAPSGLPPDVEQGLREAARDIQAPMIHEAADGVRRLLEPFIPRPLLVVAGGGHVSLPTSRIAAMVGFRVAVLDDRPEFANPERFPWAALARAVPMERCLDGLDIGPDASVAIVTRGHVHDALVLSLALRTSAGYVGMIGSRRKRDAVYDKLRKEGFTETDLARVRCPIGLDIGAQTPEEIAVSIVAELIQSRAVRQGLPL</sequence>
<proteinExistence type="predicted"/>
<feature type="domain" description="XdhC- CoxI" evidence="1">
    <location>
        <begin position="11"/>
        <end position="77"/>
    </location>
</feature>
<dbReference type="Pfam" id="PF02625">
    <property type="entry name" value="XdhC_CoxI"/>
    <property type="match status" value="1"/>
</dbReference>
<dbReference type="Pfam" id="PF13478">
    <property type="entry name" value="XdhC_C"/>
    <property type="match status" value="1"/>
</dbReference>
<evidence type="ECO:0000259" key="2">
    <source>
        <dbReference type="Pfam" id="PF13478"/>
    </source>
</evidence>
<dbReference type="InterPro" id="IPR003777">
    <property type="entry name" value="XdhC_CoxI"/>
</dbReference>
<dbReference type="GO" id="GO:0004854">
    <property type="term" value="F:xanthine dehydrogenase activity"/>
    <property type="evidence" value="ECO:0007669"/>
    <property type="project" value="UniProtKB-EC"/>
</dbReference>
<gene>
    <name evidence="3" type="primary">pucA</name>
    <name evidence="3" type="ORF">NNJEOMEG_00009</name>
</gene>
<comment type="caution">
    <text evidence="3">The sequence shown here is derived from an EMBL/GenBank/DDBJ whole genome shotgun (WGS) entry which is preliminary data.</text>
</comment>
<dbReference type="Proteomes" id="UP000494245">
    <property type="component" value="Unassembled WGS sequence"/>
</dbReference>
<dbReference type="InterPro" id="IPR027051">
    <property type="entry name" value="XdhC_Rossmann_dom"/>
</dbReference>
<name>A0A6V8LPC3_9BACT</name>
<dbReference type="AlphaFoldDB" id="A0A6V8LPC3"/>
<evidence type="ECO:0000259" key="1">
    <source>
        <dbReference type="Pfam" id="PF02625"/>
    </source>
</evidence>
<reference evidence="3 4" key="2">
    <citation type="submission" date="2020-05" db="EMBL/GenBank/DDBJ databases">
        <title>Draft genome sequence of Desulfovibrio sp. strainFSS-1.</title>
        <authorList>
            <person name="Shimoshige H."/>
            <person name="Kobayashi H."/>
            <person name="Maekawa T."/>
        </authorList>
    </citation>
    <scope>NUCLEOTIDE SEQUENCE [LARGE SCALE GENOMIC DNA]</scope>
    <source>
        <strain evidence="3 4">SIID29052-01</strain>
    </source>
</reference>
<evidence type="ECO:0000313" key="4">
    <source>
        <dbReference type="Proteomes" id="UP000494245"/>
    </source>
</evidence>
<dbReference type="EMBL" id="BLTE01000001">
    <property type="protein sequence ID" value="GFK92188.1"/>
    <property type="molecule type" value="Genomic_DNA"/>
</dbReference>
<dbReference type="InterPro" id="IPR052698">
    <property type="entry name" value="MoCofactor_Util/Proc"/>
</dbReference>